<dbReference type="PANTHER" id="PTHR12381:SF56">
    <property type="entry name" value="B30.2_SPRY DOMAIN-CONTAINING PROTEIN-RELATED"/>
    <property type="match status" value="1"/>
</dbReference>
<dbReference type="SUPFAM" id="SSF52540">
    <property type="entry name" value="P-loop containing nucleoside triphosphate hydrolases"/>
    <property type="match status" value="1"/>
</dbReference>
<evidence type="ECO:0000256" key="3">
    <source>
        <dbReference type="ARBA" id="ARBA00022806"/>
    </source>
</evidence>
<reference evidence="7" key="1">
    <citation type="submission" date="2021-12" db="EMBL/GenBank/DDBJ databases">
        <title>Prjna785345.</title>
        <authorList>
            <person name="Rujirawat T."/>
            <person name="Krajaejun T."/>
        </authorList>
    </citation>
    <scope>NUCLEOTIDE SEQUENCE</scope>
    <source>
        <strain evidence="7">Pi057C3</strain>
    </source>
</reference>
<dbReference type="Gene3D" id="2.60.120.920">
    <property type="match status" value="1"/>
</dbReference>
<dbReference type="GO" id="GO:0005524">
    <property type="term" value="F:ATP binding"/>
    <property type="evidence" value="ECO:0007669"/>
    <property type="project" value="UniProtKB-KW"/>
</dbReference>
<dbReference type="InterPro" id="IPR043136">
    <property type="entry name" value="B30.2/SPRY_sf"/>
</dbReference>
<feature type="short sequence motif" description="Q motif" evidence="5">
    <location>
        <begin position="3"/>
        <end position="31"/>
    </location>
</feature>
<dbReference type="EMBL" id="JAKCXM010000135">
    <property type="protein sequence ID" value="KAJ0401166.1"/>
    <property type="molecule type" value="Genomic_DNA"/>
</dbReference>
<dbReference type="InterPro" id="IPR013320">
    <property type="entry name" value="ConA-like_dom_sf"/>
</dbReference>
<protein>
    <recommendedName>
        <fullName evidence="6">DEAD-box RNA helicase Q domain-containing protein</fullName>
    </recommendedName>
</protein>
<dbReference type="PANTHER" id="PTHR12381">
    <property type="entry name" value="HETEROGENEOUS NUCLEAR RIBONUCLEOPROTEIN U FAMILY MEMBER"/>
    <property type="match status" value="1"/>
</dbReference>
<proteinExistence type="predicted"/>
<evidence type="ECO:0000313" key="8">
    <source>
        <dbReference type="Proteomes" id="UP001209570"/>
    </source>
</evidence>
<sequence length="194" mass="21349">MASAFEEMGVCAELSRVIAEQDWLVPTPVQTEVVPLLLGGRDVLAAAETVSCRGSRKREDRDKDARLNILDGGLVVSSTDPKRWFGARATFGVRQRGKYLVEMEIKRCGGIARVGWSTIAASLDLGTDRHGYGYGGTGKKAHGRHFQDYDCEFIFPPPPSSAFKAISCITATEFRVDNNGRSETNYVMTLSWLI</sequence>
<comment type="caution">
    <text evidence="7">The sequence shown here is derived from an EMBL/GenBank/DDBJ whole genome shotgun (WGS) entry which is preliminary data.</text>
</comment>
<evidence type="ECO:0000313" key="7">
    <source>
        <dbReference type="EMBL" id="KAJ0401166.1"/>
    </source>
</evidence>
<name>A0AAD5QAN6_PYTIN</name>
<organism evidence="7 8">
    <name type="scientific">Pythium insidiosum</name>
    <name type="common">Pythiosis disease agent</name>
    <dbReference type="NCBI Taxonomy" id="114742"/>
    <lineage>
        <taxon>Eukaryota</taxon>
        <taxon>Sar</taxon>
        <taxon>Stramenopiles</taxon>
        <taxon>Oomycota</taxon>
        <taxon>Peronosporomycetes</taxon>
        <taxon>Pythiales</taxon>
        <taxon>Pythiaceae</taxon>
        <taxon>Pythium</taxon>
    </lineage>
</organism>
<accession>A0AAD5QAN6</accession>
<dbReference type="GO" id="GO:0016787">
    <property type="term" value="F:hydrolase activity"/>
    <property type="evidence" value="ECO:0007669"/>
    <property type="project" value="UniProtKB-KW"/>
</dbReference>
<feature type="domain" description="DEAD-box RNA helicase Q" evidence="6">
    <location>
        <begin position="3"/>
        <end position="31"/>
    </location>
</feature>
<dbReference type="PROSITE" id="PS51195">
    <property type="entry name" value="Q_MOTIF"/>
    <property type="match status" value="1"/>
</dbReference>
<keyword evidence="1" id="KW-0547">Nucleotide-binding</keyword>
<gene>
    <name evidence="7" type="ORF">P43SY_004373</name>
</gene>
<dbReference type="AlphaFoldDB" id="A0AAD5QAN6"/>
<keyword evidence="8" id="KW-1185">Reference proteome</keyword>
<evidence type="ECO:0000256" key="2">
    <source>
        <dbReference type="ARBA" id="ARBA00022801"/>
    </source>
</evidence>
<keyword evidence="3" id="KW-0347">Helicase</keyword>
<dbReference type="GO" id="GO:0005634">
    <property type="term" value="C:nucleus"/>
    <property type="evidence" value="ECO:0007669"/>
    <property type="project" value="TreeGrafter"/>
</dbReference>
<dbReference type="InterPro" id="IPR027417">
    <property type="entry name" value="P-loop_NTPase"/>
</dbReference>
<dbReference type="GO" id="GO:0003724">
    <property type="term" value="F:RNA helicase activity"/>
    <property type="evidence" value="ECO:0007669"/>
    <property type="project" value="InterPro"/>
</dbReference>
<evidence type="ECO:0000256" key="5">
    <source>
        <dbReference type="PROSITE-ProRule" id="PRU00552"/>
    </source>
</evidence>
<dbReference type="Proteomes" id="UP001209570">
    <property type="component" value="Unassembled WGS sequence"/>
</dbReference>
<dbReference type="InterPro" id="IPR014014">
    <property type="entry name" value="RNA_helicase_DEAD_Q_motif"/>
</dbReference>
<evidence type="ECO:0000256" key="4">
    <source>
        <dbReference type="ARBA" id="ARBA00022840"/>
    </source>
</evidence>
<dbReference type="GO" id="GO:0000380">
    <property type="term" value="P:alternative mRNA splicing, via spliceosome"/>
    <property type="evidence" value="ECO:0007669"/>
    <property type="project" value="TreeGrafter"/>
</dbReference>
<dbReference type="GO" id="GO:0003723">
    <property type="term" value="F:RNA binding"/>
    <property type="evidence" value="ECO:0007669"/>
    <property type="project" value="TreeGrafter"/>
</dbReference>
<evidence type="ECO:0000259" key="6">
    <source>
        <dbReference type="PROSITE" id="PS51195"/>
    </source>
</evidence>
<keyword evidence="2" id="KW-0378">Hydrolase</keyword>
<dbReference type="SUPFAM" id="SSF49899">
    <property type="entry name" value="Concanavalin A-like lectins/glucanases"/>
    <property type="match status" value="1"/>
</dbReference>
<dbReference type="Gene3D" id="3.40.50.300">
    <property type="entry name" value="P-loop containing nucleotide triphosphate hydrolases"/>
    <property type="match status" value="1"/>
</dbReference>
<evidence type="ECO:0000256" key="1">
    <source>
        <dbReference type="ARBA" id="ARBA00022741"/>
    </source>
</evidence>
<keyword evidence="4" id="KW-0067">ATP-binding</keyword>